<dbReference type="Pfam" id="PF00534">
    <property type="entry name" value="Glycos_transf_1"/>
    <property type="match status" value="1"/>
</dbReference>
<dbReference type="PANTHER" id="PTHR46401">
    <property type="entry name" value="GLYCOSYLTRANSFERASE WBBK-RELATED"/>
    <property type="match status" value="1"/>
</dbReference>
<dbReference type="InterPro" id="IPR001296">
    <property type="entry name" value="Glyco_trans_1"/>
</dbReference>
<dbReference type="Gene3D" id="3.40.50.2000">
    <property type="entry name" value="Glycogen Phosphorylase B"/>
    <property type="match status" value="2"/>
</dbReference>
<dbReference type="EMBL" id="CAFBLN010000003">
    <property type="protein sequence ID" value="CAB4859768.1"/>
    <property type="molecule type" value="Genomic_DNA"/>
</dbReference>
<accession>A0A6J7CSA9</accession>
<sequence length="363" mass="41325">MKVLHYPRDRNPYGDRLNEALEAEGVKTGYLEKLFPSATLDLFVLPFRSLLMRSDIDVVHIHWLFYFAPLWIRGRVTRRLMRMWLGFWLWSLRRAGVKIAWTAHNFLPHQPIFDDDRAARRLLVRYSDIVIAFDRSTARRIEDEFGGESVHVVLPAAESPTRFNRETARLSLGLTPDEHLIVLLGTIAPYKGTDQAFRVLIEWADHNPEKAQRVRVVVAGALSDPTTRIEIQQLVTDLRTKHVVVETYFDRISDEELDKYYAAADATFLLFRNITNSSSLANALAAGTPVIVNSFPSLEHFKSDATLVVSNHAEAVEALIKVLSWSEAERTAARAAALEWASTRTWRAVGQETAALYREALRS</sequence>
<organism evidence="3">
    <name type="scientific">freshwater metagenome</name>
    <dbReference type="NCBI Taxonomy" id="449393"/>
    <lineage>
        <taxon>unclassified sequences</taxon>
        <taxon>metagenomes</taxon>
        <taxon>ecological metagenomes</taxon>
    </lineage>
</organism>
<dbReference type="GO" id="GO:0016757">
    <property type="term" value="F:glycosyltransferase activity"/>
    <property type="evidence" value="ECO:0007669"/>
    <property type="project" value="InterPro"/>
</dbReference>
<name>A0A6J7CSA9_9ZZZZ</name>
<feature type="domain" description="Glycosyl transferase family 1" evidence="2">
    <location>
        <begin position="165"/>
        <end position="333"/>
    </location>
</feature>
<protein>
    <submittedName>
        <fullName evidence="3">Unannotated protein</fullName>
    </submittedName>
</protein>
<reference evidence="3" key="1">
    <citation type="submission" date="2020-05" db="EMBL/GenBank/DDBJ databases">
        <authorList>
            <person name="Chiriac C."/>
            <person name="Salcher M."/>
            <person name="Ghai R."/>
            <person name="Kavagutti S V."/>
        </authorList>
    </citation>
    <scope>NUCLEOTIDE SEQUENCE</scope>
</reference>
<keyword evidence="1" id="KW-0808">Transferase</keyword>
<evidence type="ECO:0000256" key="1">
    <source>
        <dbReference type="ARBA" id="ARBA00022679"/>
    </source>
</evidence>
<evidence type="ECO:0000313" key="3">
    <source>
        <dbReference type="EMBL" id="CAB4859768.1"/>
    </source>
</evidence>
<dbReference type="SUPFAM" id="SSF53756">
    <property type="entry name" value="UDP-Glycosyltransferase/glycogen phosphorylase"/>
    <property type="match status" value="1"/>
</dbReference>
<evidence type="ECO:0000259" key="2">
    <source>
        <dbReference type="Pfam" id="PF00534"/>
    </source>
</evidence>
<dbReference type="AlphaFoldDB" id="A0A6J7CSA9"/>
<dbReference type="GO" id="GO:0009103">
    <property type="term" value="P:lipopolysaccharide biosynthetic process"/>
    <property type="evidence" value="ECO:0007669"/>
    <property type="project" value="TreeGrafter"/>
</dbReference>
<proteinExistence type="predicted"/>
<dbReference type="PANTHER" id="PTHR46401:SF2">
    <property type="entry name" value="GLYCOSYLTRANSFERASE WBBK-RELATED"/>
    <property type="match status" value="1"/>
</dbReference>
<gene>
    <name evidence="3" type="ORF">UFOPK3381_00182</name>
</gene>